<evidence type="ECO:0000313" key="2">
    <source>
        <dbReference type="EMBL" id="CAH2224482.1"/>
    </source>
</evidence>
<keyword evidence="3" id="KW-1185">Reference proteome</keyword>
<gene>
    <name evidence="2" type="ORF">PECUL_23A058821</name>
</gene>
<evidence type="ECO:0000256" key="1">
    <source>
        <dbReference type="SAM" id="MobiDB-lite"/>
    </source>
</evidence>
<evidence type="ECO:0000313" key="3">
    <source>
        <dbReference type="Proteomes" id="UP001295444"/>
    </source>
</evidence>
<feature type="region of interest" description="Disordered" evidence="1">
    <location>
        <begin position="30"/>
        <end position="90"/>
    </location>
</feature>
<dbReference type="Proteomes" id="UP001295444">
    <property type="component" value="Chromosome 01"/>
</dbReference>
<proteinExistence type="predicted"/>
<reference evidence="2" key="1">
    <citation type="submission" date="2022-03" db="EMBL/GenBank/DDBJ databases">
        <authorList>
            <person name="Alioto T."/>
            <person name="Alioto T."/>
            <person name="Gomez Garrido J."/>
        </authorList>
    </citation>
    <scope>NUCLEOTIDE SEQUENCE</scope>
</reference>
<protein>
    <submittedName>
        <fullName evidence="2">Rho guanine nucleotide exchange factor 25 isoform X1</fullName>
    </submittedName>
</protein>
<dbReference type="EMBL" id="OW240912">
    <property type="protein sequence ID" value="CAH2224482.1"/>
    <property type="molecule type" value="Genomic_DNA"/>
</dbReference>
<accession>A0AAD1VR61</accession>
<name>A0AAD1VR61_PELCU</name>
<feature type="compositionally biased region" description="Basic and acidic residues" evidence="1">
    <location>
        <begin position="60"/>
        <end position="70"/>
    </location>
</feature>
<organism evidence="2 3">
    <name type="scientific">Pelobates cultripes</name>
    <name type="common">Western spadefoot toad</name>
    <dbReference type="NCBI Taxonomy" id="61616"/>
    <lineage>
        <taxon>Eukaryota</taxon>
        <taxon>Metazoa</taxon>
        <taxon>Chordata</taxon>
        <taxon>Craniata</taxon>
        <taxon>Vertebrata</taxon>
        <taxon>Euteleostomi</taxon>
        <taxon>Amphibia</taxon>
        <taxon>Batrachia</taxon>
        <taxon>Anura</taxon>
        <taxon>Pelobatoidea</taxon>
        <taxon>Pelobatidae</taxon>
        <taxon>Pelobates</taxon>
    </lineage>
</organism>
<sequence length="130" mass="14493">MKAPQKHTGRTDQMLGAMADILGSFGLPSHQWMPESCSEDSTAPEMNSVEENVEEESTPDIEKEERHAELSETAAKPQVPPENTCPGAGRTRRLSDFCTWFGENILHFSEEVPQWVESRNNYDQGSIGTP</sequence>
<dbReference type="AlphaFoldDB" id="A0AAD1VR61"/>